<evidence type="ECO:0000313" key="5">
    <source>
        <dbReference type="WBParaSite" id="ACRNAN_scaffold4031.g29454.t2"/>
    </source>
</evidence>
<evidence type="ECO:0000313" key="3">
    <source>
        <dbReference type="Proteomes" id="UP000887540"/>
    </source>
</evidence>
<dbReference type="PANTHER" id="PTHR45971">
    <property type="entry name" value="PHOX (PX) DOMAIN-CONTAINING PROTEIN"/>
    <property type="match status" value="1"/>
</dbReference>
<sequence>MKNQIGIAVNSISDESVHKNLLQRKLSLDEGSDGWCHIYHMKRNDSITSNSDKLTVGENSKGSQAENIHLYLSDLLLSSVEQRKWRTHTKDIDFTRDPGPILLPASDANLSDQPSTSSGIFSNNSSEKRTGNSIFYADVEDIKEELEGKSLERMSEFSESEQHYDDPISDEIISALMKFFEREKMENPEDFVCMVSFADAPQNLLPIPNEIPVPLDEVYTVDGKRIRLRGSTVWAPPKKKFIFDLVKTTKQDRPKLLAQQNFRCAGCGMKLNNLYAERSKICHYYNKVFCQCCHQGATAKIPARVLHQWNFSEFEVSDIAYKFLKTNEEQPVYDIRAINNALYKKVSNLRKFKELRIKASHMWQYIKLCPVADRTLTNFGNLKTVFTSAPSRFLTLDYVEFYSLIDFERVRNGNLIEMFEPIVLVGGCHIENCLHCQQRAFLCQICIRPDSFLFSFQLEQVHRCEGCGALSHMKCYHKIKKGNPDWKCARCERIARKKIRQENSSSEDSYNSD</sequence>
<dbReference type="Pfam" id="PF13901">
    <property type="entry name" value="RH_dom"/>
    <property type="match status" value="1"/>
</dbReference>
<reference evidence="4 5" key="1">
    <citation type="submission" date="2022-11" db="UniProtKB">
        <authorList>
            <consortium name="WormBaseParasite"/>
        </authorList>
    </citation>
    <scope>IDENTIFICATION</scope>
</reference>
<dbReference type="InterPro" id="IPR048569">
    <property type="entry name" value="RUBC_PIKBD"/>
</dbReference>
<dbReference type="Pfam" id="PF21054">
    <property type="entry name" value="RUBC_PIKBD"/>
    <property type="match status" value="1"/>
</dbReference>
<dbReference type="GO" id="GO:1901981">
    <property type="term" value="F:phosphatidylinositol phosphate binding"/>
    <property type="evidence" value="ECO:0007669"/>
    <property type="project" value="TreeGrafter"/>
</dbReference>
<dbReference type="Proteomes" id="UP000887540">
    <property type="component" value="Unplaced"/>
</dbReference>
<dbReference type="WBParaSite" id="ACRNAN_scaffold4031.g29454.t1">
    <property type="protein sequence ID" value="ACRNAN_scaffold4031.g29454.t1"/>
    <property type="gene ID" value="ACRNAN_scaffold4031.g29454"/>
</dbReference>
<dbReference type="GO" id="GO:0006914">
    <property type="term" value="P:autophagy"/>
    <property type="evidence" value="ECO:0007669"/>
    <property type="project" value="UniProtKB-KW"/>
</dbReference>
<evidence type="ECO:0000313" key="4">
    <source>
        <dbReference type="WBParaSite" id="ACRNAN_scaffold4031.g29454.t1"/>
    </source>
</evidence>
<accession>A0A914DVS3</accession>
<evidence type="ECO:0000256" key="1">
    <source>
        <dbReference type="ARBA" id="ARBA00023006"/>
    </source>
</evidence>
<dbReference type="InterPro" id="IPR052428">
    <property type="entry name" value="Autophagy_HostDef_Reg"/>
</dbReference>
<dbReference type="WBParaSite" id="ACRNAN_scaffold4031.g29454.t2">
    <property type="protein sequence ID" value="ACRNAN_scaffold4031.g29454.t2"/>
    <property type="gene ID" value="ACRNAN_scaffold4031.g29454"/>
</dbReference>
<feature type="domain" description="Rubicon Homology" evidence="2">
    <location>
        <begin position="280"/>
        <end position="498"/>
    </location>
</feature>
<dbReference type="InterPro" id="IPR025258">
    <property type="entry name" value="RH_dom"/>
</dbReference>
<evidence type="ECO:0000259" key="2">
    <source>
        <dbReference type="SMART" id="SM01175"/>
    </source>
</evidence>
<proteinExistence type="predicted"/>
<name>A0A914DVS3_9BILA</name>
<dbReference type="SMART" id="SM01175">
    <property type="entry name" value="DUF4206"/>
    <property type="match status" value="1"/>
</dbReference>
<dbReference type="PANTHER" id="PTHR45971:SF1">
    <property type="entry name" value="RUBICON, ISOFORM A"/>
    <property type="match status" value="1"/>
</dbReference>
<organism evidence="3 5">
    <name type="scientific">Acrobeloides nanus</name>
    <dbReference type="NCBI Taxonomy" id="290746"/>
    <lineage>
        <taxon>Eukaryota</taxon>
        <taxon>Metazoa</taxon>
        <taxon>Ecdysozoa</taxon>
        <taxon>Nematoda</taxon>
        <taxon>Chromadorea</taxon>
        <taxon>Rhabditida</taxon>
        <taxon>Tylenchina</taxon>
        <taxon>Cephalobomorpha</taxon>
        <taxon>Cephaloboidea</taxon>
        <taxon>Cephalobidae</taxon>
        <taxon>Acrobeloides</taxon>
    </lineage>
</organism>
<keyword evidence="3" id="KW-1185">Reference proteome</keyword>
<keyword evidence="1" id="KW-0072">Autophagy</keyword>
<dbReference type="AlphaFoldDB" id="A0A914DVS3"/>
<protein>
    <submittedName>
        <fullName evidence="4 5">Rubicon Homology domain-containing protein</fullName>
    </submittedName>
</protein>